<accession>A0A544QWI9</accession>
<dbReference type="RefSeq" id="WP_142535418.1">
    <property type="nucleotide sequence ID" value="NZ_SGJB01000004.1"/>
</dbReference>
<protein>
    <recommendedName>
        <fullName evidence="4">Rod shape-determining protein MreD</fullName>
    </recommendedName>
</protein>
<evidence type="ECO:0008006" key="4">
    <source>
        <dbReference type="Google" id="ProtNLM"/>
    </source>
</evidence>
<feature type="transmembrane region" description="Helical" evidence="1">
    <location>
        <begin position="131"/>
        <end position="156"/>
    </location>
</feature>
<dbReference type="Proteomes" id="UP000317863">
    <property type="component" value="Unassembled WGS sequence"/>
</dbReference>
<feature type="transmembrane region" description="Helical" evidence="1">
    <location>
        <begin position="30"/>
        <end position="47"/>
    </location>
</feature>
<feature type="transmembrane region" description="Helical" evidence="1">
    <location>
        <begin position="105"/>
        <end position="125"/>
    </location>
</feature>
<name>A0A544QWI9_9FIRM</name>
<proteinExistence type="predicted"/>
<keyword evidence="3" id="KW-1185">Reference proteome</keyword>
<keyword evidence="1" id="KW-0472">Membrane</keyword>
<sequence length="168" mass="19211">MASKSKIIASGGMMLALEAIILIAMNFVPINTIFIMGLASLISSIIIMEYGSRAGAVFSIASVLISFLIISNKFQWILFALTFAIYGSVKEFIERGRDIKIEWIIKIVFANIIFVVLNFLLGEFISEEMSLIFLVPFYNVAFVAYDIVYSQFILFYERDIRKHIKRYF</sequence>
<evidence type="ECO:0000313" key="2">
    <source>
        <dbReference type="EMBL" id="TQQ85062.1"/>
    </source>
</evidence>
<evidence type="ECO:0000256" key="1">
    <source>
        <dbReference type="SAM" id="Phobius"/>
    </source>
</evidence>
<reference evidence="2 3" key="1">
    <citation type="submission" date="2019-02" db="EMBL/GenBank/DDBJ databases">
        <title>Peptostreptococcaceae bacterium ZHW00191 nov., a new bacterium isolated from the human gut.</title>
        <authorList>
            <person name="Zhou H.-W."/>
            <person name="Chen X.-J."/>
        </authorList>
    </citation>
    <scope>NUCLEOTIDE SEQUENCE [LARGE SCALE GENOMIC DNA]</scope>
    <source>
        <strain evidence="2 3">ZHW00191</strain>
    </source>
</reference>
<dbReference type="AlphaFoldDB" id="A0A544QWI9"/>
<feature type="transmembrane region" description="Helical" evidence="1">
    <location>
        <begin position="54"/>
        <end position="70"/>
    </location>
</feature>
<comment type="caution">
    <text evidence="2">The sequence shown here is derived from an EMBL/GenBank/DDBJ whole genome shotgun (WGS) entry which is preliminary data.</text>
</comment>
<evidence type="ECO:0000313" key="3">
    <source>
        <dbReference type="Proteomes" id="UP000317863"/>
    </source>
</evidence>
<keyword evidence="1" id="KW-0812">Transmembrane</keyword>
<organism evidence="2 3">
    <name type="scientific">Peptacetobacter hominis</name>
    <dbReference type="NCBI Taxonomy" id="2743610"/>
    <lineage>
        <taxon>Bacteria</taxon>
        <taxon>Bacillati</taxon>
        <taxon>Bacillota</taxon>
        <taxon>Clostridia</taxon>
        <taxon>Peptostreptococcales</taxon>
        <taxon>Peptostreptococcaceae</taxon>
        <taxon>Peptacetobacter</taxon>
    </lineage>
</organism>
<gene>
    <name evidence="2" type="ORF">EXD82_02905</name>
</gene>
<dbReference type="OrthoDB" id="1708005at2"/>
<keyword evidence="1" id="KW-1133">Transmembrane helix</keyword>
<dbReference type="EMBL" id="SGJB01000004">
    <property type="protein sequence ID" value="TQQ85062.1"/>
    <property type="molecule type" value="Genomic_DNA"/>
</dbReference>